<dbReference type="PANTHER" id="PTHR43574">
    <property type="entry name" value="EPIMERASE-RELATED"/>
    <property type="match status" value="1"/>
</dbReference>
<evidence type="ECO:0000256" key="1">
    <source>
        <dbReference type="ARBA" id="ARBA00023027"/>
    </source>
</evidence>
<organism evidence="3 4">
    <name type="scientific">Candidatus Lambdaproteobacteria bacterium RIFOXYD2_FULL_50_16</name>
    <dbReference type="NCBI Taxonomy" id="1817772"/>
    <lineage>
        <taxon>Bacteria</taxon>
        <taxon>Pseudomonadati</taxon>
        <taxon>Pseudomonadota</taxon>
        <taxon>Candidatus Lambdaproteobacteria</taxon>
    </lineage>
</organism>
<dbReference type="Proteomes" id="UP000178449">
    <property type="component" value="Unassembled WGS sequence"/>
</dbReference>
<dbReference type="AlphaFoldDB" id="A0A1F6G5V7"/>
<dbReference type="Pfam" id="PF01370">
    <property type="entry name" value="Epimerase"/>
    <property type="match status" value="1"/>
</dbReference>
<keyword evidence="1" id="KW-0520">NAD</keyword>
<name>A0A1F6G5V7_9PROT</name>
<dbReference type="Gene3D" id="3.40.50.720">
    <property type="entry name" value="NAD(P)-binding Rossmann-like Domain"/>
    <property type="match status" value="1"/>
</dbReference>
<dbReference type="PRINTS" id="PR01713">
    <property type="entry name" value="NUCEPIMERASE"/>
</dbReference>
<evidence type="ECO:0000313" key="4">
    <source>
        <dbReference type="Proteomes" id="UP000178449"/>
    </source>
</evidence>
<accession>A0A1F6G5V7</accession>
<evidence type="ECO:0000313" key="3">
    <source>
        <dbReference type="EMBL" id="OGG93476.1"/>
    </source>
</evidence>
<comment type="caution">
    <text evidence="3">The sequence shown here is derived from an EMBL/GenBank/DDBJ whole genome shotgun (WGS) entry which is preliminary data.</text>
</comment>
<dbReference type="InterPro" id="IPR001509">
    <property type="entry name" value="Epimerase_deHydtase"/>
</dbReference>
<gene>
    <name evidence="3" type="ORF">A2527_01730</name>
</gene>
<sequence length="330" mass="36795">MHKVLVTGAAGFIGSALSLALLKAGYEVVGIDNLCDYYEVSLKEARLKRLEGQVGFSFIKMDLADYASLSQLFQNQKFDTVVNLAAQVGVRYSLSNPEVYTASNLVGFANVLEACRRAQVKHLVYASSSSVYGANVALPFSEEDPCDQPISYYGATKRSNEMMAHSYAHLYGLRCTGLRFFTVYGPWGRPDMAIFLFTKAILKGESIKVFNQGQMRRDFTYVDDIVEGICQLLKKQAEPGAHWPKADGVPNDIFNIGNHQPIQLMDMIRTLEEALGIEAKKELMPMQDGDMVETFSKMDKLQLATGFMPATLLKTGIENFVAWYRSYYGV</sequence>
<dbReference type="SUPFAM" id="SSF51735">
    <property type="entry name" value="NAD(P)-binding Rossmann-fold domains"/>
    <property type="match status" value="1"/>
</dbReference>
<evidence type="ECO:0000259" key="2">
    <source>
        <dbReference type="Pfam" id="PF01370"/>
    </source>
</evidence>
<dbReference type="InterPro" id="IPR036291">
    <property type="entry name" value="NAD(P)-bd_dom_sf"/>
</dbReference>
<protein>
    <recommendedName>
        <fullName evidence="2">NAD-dependent epimerase/dehydratase domain-containing protein</fullName>
    </recommendedName>
</protein>
<proteinExistence type="predicted"/>
<reference evidence="3 4" key="1">
    <citation type="journal article" date="2016" name="Nat. Commun.">
        <title>Thousands of microbial genomes shed light on interconnected biogeochemical processes in an aquifer system.</title>
        <authorList>
            <person name="Anantharaman K."/>
            <person name="Brown C.T."/>
            <person name="Hug L.A."/>
            <person name="Sharon I."/>
            <person name="Castelle C.J."/>
            <person name="Probst A.J."/>
            <person name="Thomas B.C."/>
            <person name="Singh A."/>
            <person name="Wilkins M.J."/>
            <person name="Karaoz U."/>
            <person name="Brodie E.L."/>
            <person name="Williams K.H."/>
            <person name="Hubbard S.S."/>
            <person name="Banfield J.F."/>
        </authorList>
    </citation>
    <scope>NUCLEOTIDE SEQUENCE [LARGE SCALE GENOMIC DNA]</scope>
</reference>
<dbReference type="CDD" id="cd05253">
    <property type="entry name" value="UDP_GE_SDE_e"/>
    <property type="match status" value="1"/>
</dbReference>
<dbReference type="EMBL" id="MFNE01000049">
    <property type="protein sequence ID" value="OGG93476.1"/>
    <property type="molecule type" value="Genomic_DNA"/>
</dbReference>
<feature type="domain" description="NAD-dependent epimerase/dehydratase" evidence="2">
    <location>
        <begin position="4"/>
        <end position="240"/>
    </location>
</feature>
<dbReference type="STRING" id="1817772.A2527_01730"/>